<dbReference type="EMBL" id="SRMB01000009">
    <property type="protein sequence ID" value="TGE20919.1"/>
    <property type="molecule type" value="Genomic_DNA"/>
</dbReference>
<dbReference type="SUPFAM" id="SSF82185">
    <property type="entry name" value="Histone H3 K4-specific methyltransferase SET7/9 N-terminal domain"/>
    <property type="match status" value="1"/>
</dbReference>
<dbReference type="InterPro" id="IPR011652">
    <property type="entry name" value="MORN_2"/>
</dbReference>
<organism evidence="1 2">
    <name type="scientific">Hymenobacter metallicola</name>
    <dbReference type="NCBI Taxonomy" id="2563114"/>
    <lineage>
        <taxon>Bacteria</taxon>
        <taxon>Pseudomonadati</taxon>
        <taxon>Bacteroidota</taxon>
        <taxon>Cytophagia</taxon>
        <taxon>Cytophagales</taxon>
        <taxon>Hymenobacteraceae</taxon>
        <taxon>Hymenobacter</taxon>
    </lineage>
</organism>
<comment type="caution">
    <text evidence="1">The sequence shown here is derived from an EMBL/GenBank/DDBJ whole genome shotgun (WGS) entry which is preliminary data.</text>
</comment>
<dbReference type="OrthoDB" id="9812355at2"/>
<sequence length="163" mass="18322">MQTLFFLVGALLLTPFLSFGQSVNMDLNAMDVVLHDTLISKPDFIANGNTLPASRAKYLVFAPPTDGPRTIYYLSGGRYAQGMLKSGKETGEWTYWHRNGQKARVGPYVNGQREGTHTYWYENGNLRGVGGFKHDVYEGTWTMYAEDGKQQSVQTFQNGRPIK</sequence>
<dbReference type="AlphaFoldDB" id="A0A4Z0PUF8"/>
<accession>A0A4Z0PUF8</accession>
<proteinExistence type="predicted"/>
<evidence type="ECO:0000313" key="1">
    <source>
        <dbReference type="EMBL" id="TGE20919.1"/>
    </source>
</evidence>
<dbReference type="Pfam" id="PF07661">
    <property type="entry name" value="MORN_2"/>
    <property type="match status" value="3"/>
</dbReference>
<evidence type="ECO:0000313" key="2">
    <source>
        <dbReference type="Proteomes" id="UP000298471"/>
    </source>
</evidence>
<protein>
    <submittedName>
        <fullName evidence="1">Toxin-antitoxin system YwqK family antitoxin</fullName>
    </submittedName>
</protein>
<dbReference type="Gene3D" id="2.20.110.10">
    <property type="entry name" value="Histone H3 K4-specific methyltransferase SET7/9 N-terminal domain"/>
    <property type="match status" value="2"/>
</dbReference>
<name>A0A4Z0PUF8_9BACT</name>
<reference evidence="1 2" key="1">
    <citation type="submission" date="2019-04" db="EMBL/GenBank/DDBJ databases">
        <authorList>
            <person name="Feng G."/>
            <person name="Zhang J."/>
            <person name="Zhu H."/>
        </authorList>
    </citation>
    <scope>NUCLEOTIDE SEQUENCE [LARGE SCALE GENOMIC DNA]</scope>
    <source>
        <strain evidence="1 2">9PBR-1</strain>
    </source>
</reference>
<dbReference type="RefSeq" id="WP_135399320.1">
    <property type="nucleotide sequence ID" value="NZ_SRMB01000009.1"/>
</dbReference>
<gene>
    <name evidence="1" type="ORF">E5K02_25295</name>
</gene>
<dbReference type="Proteomes" id="UP000298471">
    <property type="component" value="Unassembled WGS sequence"/>
</dbReference>
<keyword evidence="2" id="KW-1185">Reference proteome</keyword>